<dbReference type="SUPFAM" id="SSF101898">
    <property type="entry name" value="NHL repeat"/>
    <property type="match status" value="1"/>
</dbReference>
<evidence type="ECO:0000256" key="1">
    <source>
        <dbReference type="ARBA" id="ARBA00022553"/>
    </source>
</evidence>
<dbReference type="PROSITE" id="PS00518">
    <property type="entry name" value="ZF_RING_1"/>
    <property type="match status" value="1"/>
</dbReference>
<dbReference type="InterPro" id="IPR017907">
    <property type="entry name" value="Znf_RING_CS"/>
</dbReference>
<dbReference type="GeneID" id="110988856"/>
<evidence type="ECO:0000256" key="2">
    <source>
        <dbReference type="ARBA" id="ARBA00022723"/>
    </source>
</evidence>
<evidence type="ECO:0000256" key="5">
    <source>
        <dbReference type="PROSITE-ProRule" id="PRU00024"/>
    </source>
</evidence>
<evidence type="ECO:0000256" key="4">
    <source>
        <dbReference type="ARBA" id="ARBA00022833"/>
    </source>
</evidence>
<dbReference type="SMART" id="SM00184">
    <property type="entry name" value="RING"/>
    <property type="match status" value="1"/>
</dbReference>
<evidence type="ECO:0000256" key="3">
    <source>
        <dbReference type="ARBA" id="ARBA00022771"/>
    </source>
</evidence>
<dbReference type="InterPro" id="IPR011042">
    <property type="entry name" value="6-blade_b-propeller_TolB-like"/>
</dbReference>
<feature type="domain" description="B box-type" evidence="8">
    <location>
        <begin position="157"/>
        <end position="204"/>
    </location>
</feature>
<keyword evidence="1" id="KW-0597">Phosphoprotein</keyword>
<keyword evidence="6" id="KW-0175">Coiled coil</keyword>
<dbReference type="PANTHER" id="PTHR25462:SF296">
    <property type="entry name" value="MEIOTIC P26, ISOFORM F"/>
    <property type="match status" value="1"/>
</dbReference>
<keyword evidence="4" id="KW-0862">Zinc</keyword>
<dbReference type="PANTHER" id="PTHR25462">
    <property type="entry name" value="BONUS, ISOFORM C-RELATED"/>
    <property type="match status" value="1"/>
</dbReference>
<dbReference type="InterPro" id="IPR027370">
    <property type="entry name" value="Znf-RING_euk"/>
</dbReference>
<evidence type="ECO:0000313" key="10">
    <source>
        <dbReference type="RefSeq" id="XP_022108457.1"/>
    </source>
</evidence>
<dbReference type="Gene3D" id="3.30.160.60">
    <property type="entry name" value="Classic Zinc Finger"/>
    <property type="match status" value="1"/>
</dbReference>
<dbReference type="SUPFAM" id="SSF57850">
    <property type="entry name" value="RING/U-box"/>
    <property type="match status" value="1"/>
</dbReference>
<dbReference type="InterPro" id="IPR000315">
    <property type="entry name" value="Znf_B-box"/>
</dbReference>
<evidence type="ECO:0000259" key="8">
    <source>
        <dbReference type="PROSITE" id="PS50119"/>
    </source>
</evidence>
<gene>
    <name evidence="10" type="primary">LOC110988856</name>
</gene>
<dbReference type="InterPro" id="IPR013083">
    <property type="entry name" value="Znf_RING/FYVE/PHD"/>
</dbReference>
<dbReference type="RefSeq" id="XP_022108457.1">
    <property type="nucleotide sequence ID" value="XM_022252765.1"/>
</dbReference>
<dbReference type="Pfam" id="PF00643">
    <property type="entry name" value="zf-B_box"/>
    <property type="match status" value="2"/>
</dbReference>
<dbReference type="SUPFAM" id="SSF57845">
    <property type="entry name" value="B-box zinc-binding domain"/>
    <property type="match status" value="1"/>
</dbReference>
<protein>
    <submittedName>
        <fullName evidence="10">Protein PML-like isoform X1</fullName>
    </submittedName>
</protein>
<organism evidence="9 10">
    <name type="scientific">Acanthaster planci</name>
    <name type="common">Crown-of-thorns starfish</name>
    <dbReference type="NCBI Taxonomy" id="133434"/>
    <lineage>
        <taxon>Eukaryota</taxon>
        <taxon>Metazoa</taxon>
        <taxon>Echinodermata</taxon>
        <taxon>Eleutherozoa</taxon>
        <taxon>Asterozoa</taxon>
        <taxon>Asteroidea</taxon>
        <taxon>Valvatacea</taxon>
        <taxon>Valvatida</taxon>
        <taxon>Acanthasteridae</taxon>
        <taxon>Acanthaster</taxon>
    </lineage>
</organism>
<evidence type="ECO:0000259" key="7">
    <source>
        <dbReference type="PROSITE" id="PS50089"/>
    </source>
</evidence>
<evidence type="ECO:0000313" key="9">
    <source>
        <dbReference type="Proteomes" id="UP000694845"/>
    </source>
</evidence>
<dbReference type="Gene3D" id="2.120.10.30">
    <property type="entry name" value="TolB, C-terminal domain"/>
    <property type="match status" value="1"/>
</dbReference>
<name>A0A8B7ZTQ9_ACAPL</name>
<dbReference type="Gene3D" id="3.30.40.10">
    <property type="entry name" value="Zinc/RING finger domain, C3HC4 (zinc finger)"/>
    <property type="match status" value="1"/>
</dbReference>
<dbReference type="GO" id="GO:0005654">
    <property type="term" value="C:nucleoplasm"/>
    <property type="evidence" value="ECO:0007669"/>
    <property type="project" value="TreeGrafter"/>
</dbReference>
<feature type="domain" description="RING-type" evidence="7">
    <location>
        <begin position="75"/>
        <end position="119"/>
    </location>
</feature>
<dbReference type="AlphaFoldDB" id="A0A8B7ZTQ9"/>
<dbReference type="SMART" id="SM00336">
    <property type="entry name" value="BBOX"/>
    <property type="match status" value="2"/>
</dbReference>
<dbReference type="InterPro" id="IPR047153">
    <property type="entry name" value="TRIM45/56/19-like"/>
</dbReference>
<dbReference type="InterPro" id="IPR001841">
    <property type="entry name" value="Znf_RING"/>
</dbReference>
<feature type="domain" description="B box-type" evidence="8">
    <location>
        <begin position="219"/>
        <end position="260"/>
    </location>
</feature>
<accession>A0A8B7ZTQ9</accession>
<dbReference type="InterPro" id="IPR021978">
    <property type="entry name" value="PML-like_CC"/>
</dbReference>
<dbReference type="PROSITE" id="PS50119">
    <property type="entry name" value="ZF_BBOX"/>
    <property type="match status" value="2"/>
</dbReference>
<keyword evidence="3 5" id="KW-0863">Zinc-finger</keyword>
<evidence type="ECO:0000256" key="6">
    <source>
        <dbReference type="SAM" id="Coils"/>
    </source>
</evidence>
<dbReference type="Gene3D" id="4.10.830.40">
    <property type="match status" value="1"/>
</dbReference>
<dbReference type="Pfam" id="PF13445">
    <property type="entry name" value="zf-RING_UBOX"/>
    <property type="match status" value="1"/>
</dbReference>
<proteinExistence type="predicted"/>
<reference evidence="10" key="1">
    <citation type="submission" date="2025-08" db="UniProtKB">
        <authorList>
            <consortium name="RefSeq"/>
        </authorList>
    </citation>
    <scope>IDENTIFICATION</scope>
</reference>
<dbReference type="GO" id="GO:0008270">
    <property type="term" value="F:zinc ion binding"/>
    <property type="evidence" value="ECO:0007669"/>
    <property type="project" value="UniProtKB-KW"/>
</dbReference>
<keyword evidence="9" id="KW-1185">Reference proteome</keyword>
<keyword evidence="2" id="KW-0479">Metal-binding</keyword>
<dbReference type="Pfam" id="PF12126">
    <property type="entry name" value="PML_CC"/>
    <property type="match status" value="1"/>
</dbReference>
<dbReference type="OrthoDB" id="6105938at2759"/>
<dbReference type="Proteomes" id="UP000694845">
    <property type="component" value="Unplaced"/>
</dbReference>
<sequence length="711" mass="79427">MNNIRNIRTYGTTIFNVYILSLQQHTAYNVLSTTQSGMSHTCTQEPSESIRLCDMASNVTVQSVLSKISQDHLECSICSCRFKEPKVLDCLHSFCLKCLQQLSQGQGSGSTKLTCPLCRHDTKLKGNDVAALPNNFALGALVEEFTIQEQLSGVQLGSEIKCQACEEENPAISRCMDCDSFLCQECKTLHGRLAMLKSHSIRTLDELSSGKNVYKSKLRETPKCARHPDQIVSMYCNTCETVVCTTCYALHHAKHSLTDLSEASGKCKQDIAEMMAKAEKIQKTWRTAEKKVAGTREKLGNMYFDATAKISEKADKEVARIRQEERKLKEEVEKVYKEKLQKLTTAEATCSKERSQTAQKLDDVNRLVARASSCEILNLKEKLFQNLQELSSKKPPAVTKQAAFHFEEGEEVSLGKLVLDAKSKPKLQAQDEENPLQGPEQPYLSKTWDLKTERKNFDSARDVAVCSNNDIIVVEAKATQHHLKTFVPVSKSEAKLQGTVPSKATILQIKGLKNPSQVKVDKNDQITILDRKVVKTFNRDYQLLRFFEATDDLSRPPSCLAVDDNVIALGYERKGEISLHNPYGTLIKTLPAPGISDNMTLSNQHLIYTNRKQKQVVSVDYKGSVVFSAEIPSQASQQCELSDVCCDDQGYIFVAAFINNERAEIHHFSPDGKHLGRVIRGQYLIKGITFSPCCTMLVVAAGNSVKIYHQT</sequence>
<dbReference type="KEGG" id="aplc:110988856"/>
<feature type="coiled-coil region" evidence="6">
    <location>
        <begin position="311"/>
        <end position="349"/>
    </location>
</feature>
<dbReference type="PROSITE" id="PS50089">
    <property type="entry name" value="ZF_RING_2"/>
    <property type="match status" value="1"/>
</dbReference>
<dbReference type="GO" id="GO:0061630">
    <property type="term" value="F:ubiquitin protein ligase activity"/>
    <property type="evidence" value="ECO:0007669"/>
    <property type="project" value="TreeGrafter"/>
</dbReference>